<organism evidence="2">
    <name type="scientific">Brachypodium distachyon</name>
    <name type="common">Purple false brome</name>
    <name type="synonym">Trachynia distachya</name>
    <dbReference type="NCBI Taxonomy" id="15368"/>
    <lineage>
        <taxon>Eukaryota</taxon>
        <taxon>Viridiplantae</taxon>
        <taxon>Streptophyta</taxon>
        <taxon>Embryophyta</taxon>
        <taxon>Tracheophyta</taxon>
        <taxon>Spermatophyta</taxon>
        <taxon>Magnoliopsida</taxon>
        <taxon>Liliopsida</taxon>
        <taxon>Poales</taxon>
        <taxon>Poaceae</taxon>
        <taxon>BOP clade</taxon>
        <taxon>Pooideae</taxon>
        <taxon>Stipodae</taxon>
        <taxon>Brachypodieae</taxon>
        <taxon>Brachypodium</taxon>
    </lineage>
</organism>
<reference evidence="3" key="3">
    <citation type="submission" date="2018-08" db="UniProtKB">
        <authorList>
            <consortium name="EnsemblPlants"/>
        </authorList>
    </citation>
    <scope>IDENTIFICATION</scope>
    <source>
        <strain evidence="3">cv. Bd21</strain>
    </source>
</reference>
<proteinExistence type="predicted"/>
<protein>
    <recommendedName>
        <fullName evidence="5">RING-type E3 ubiquitin transferase</fullName>
    </recommendedName>
</protein>
<dbReference type="InterPro" id="IPR052088">
    <property type="entry name" value="E3_ubiquitin-ligase_SINA"/>
</dbReference>
<reference evidence="2 3" key="1">
    <citation type="journal article" date="2010" name="Nature">
        <title>Genome sequencing and analysis of the model grass Brachypodium distachyon.</title>
        <authorList>
            <consortium name="International Brachypodium Initiative"/>
        </authorList>
    </citation>
    <scope>NUCLEOTIDE SEQUENCE [LARGE SCALE GENOMIC DNA]</scope>
    <source>
        <strain evidence="2">Bd21</strain>
        <strain evidence="3">cv. Bd21</strain>
    </source>
</reference>
<dbReference type="GeneID" id="106866778"/>
<dbReference type="EnsemblPlants" id="KQJ87411">
    <property type="protein sequence ID" value="KQJ87411"/>
    <property type="gene ID" value="BRADI_4g10961v3"/>
</dbReference>
<evidence type="ECO:0000313" key="3">
    <source>
        <dbReference type="EnsemblPlants" id="KQJ87411"/>
    </source>
</evidence>
<sequence length="287" mass="30013">MRIRLSMAESQKRMRTSSGGGGGSRSPSNTTAAVKKEQVSSAQRRPLVPGGGGGPAAVNQAADTTVAVVVVDKDLWLHCSGCSAALKPPIYKCEAAGHKVCSACRGSNPCRACGSNNGAAAAYTRCSGDDLDGLMRALCVPCPYKAYSGCGCRGLVPYISVDVHRLCCLNPPCSCSVFPCSGGGDGFLGSPRALHDHLAGPVHSWPTTEIYTDSRVKGPAARPHIDGPQSRRLLFCKDDGCVFVLLAAAGGAGELTAVAHCQDANEYRLLPKFSSALKTNQQRRRFS</sequence>
<dbReference type="Proteomes" id="UP000008810">
    <property type="component" value="Chromosome 4"/>
</dbReference>
<dbReference type="GO" id="GO:0005737">
    <property type="term" value="C:cytoplasm"/>
    <property type="evidence" value="ECO:0000318"/>
    <property type="project" value="GO_Central"/>
</dbReference>
<reference evidence="2" key="2">
    <citation type="submission" date="2017-06" db="EMBL/GenBank/DDBJ databases">
        <title>WGS assembly of Brachypodium distachyon.</title>
        <authorList>
            <consortium name="The International Brachypodium Initiative"/>
            <person name="Lucas S."/>
            <person name="Harmon-Smith M."/>
            <person name="Lail K."/>
            <person name="Tice H."/>
            <person name="Grimwood J."/>
            <person name="Bruce D."/>
            <person name="Barry K."/>
            <person name="Shu S."/>
            <person name="Lindquist E."/>
            <person name="Wang M."/>
            <person name="Pitluck S."/>
            <person name="Vogel J.P."/>
            <person name="Garvin D.F."/>
            <person name="Mockler T.C."/>
            <person name="Schmutz J."/>
            <person name="Rokhsar D."/>
            <person name="Bevan M.W."/>
        </authorList>
    </citation>
    <scope>NUCLEOTIDE SEQUENCE</scope>
    <source>
        <strain evidence="2">Bd21</strain>
    </source>
</reference>
<evidence type="ECO:0008006" key="5">
    <source>
        <dbReference type="Google" id="ProtNLM"/>
    </source>
</evidence>
<dbReference type="GO" id="GO:0061630">
    <property type="term" value="F:ubiquitin protein ligase activity"/>
    <property type="evidence" value="ECO:0000318"/>
    <property type="project" value="GO_Central"/>
</dbReference>
<name>A0A0Q3HG74_BRADI</name>
<dbReference type="AlphaFoldDB" id="A0A0Q3HG74"/>
<accession>A0A0Q3HG74</accession>
<evidence type="ECO:0000313" key="4">
    <source>
        <dbReference type="Proteomes" id="UP000008810"/>
    </source>
</evidence>
<gene>
    <name evidence="3" type="primary">LOC106866778</name>
    <name evidence="2" type="ORF">BRADI_4g10961v3</name>
</gene>
<dbReference type="PANTHER" id="PTHR10315">
    <property type="entry name" value="E3 UBIQUITIN PROTEIN LIGASE SIAH"/>
    <property type="match status" value="1"/>
</dbReference>
<dbReference type="PANTHER" id="PTHR10315:SF162">
    <property type="entry name" value="RING-TYPE E3 UBIQUITIN TRANSFERASE"/>
    <property type="match status" value="1"/>
</dbReference>
<dbReference type="Gramene" id="PNT63056">
    <property type="protein sequence ID" value="PNT63056"/>
    <property type="gene ID" value="BRADI_4g10961v3"/>
</dbReference>
<evidence type="ECO:0000313" key="2">
    <source>
        <dbReference type="EMBL" id="KQJ87411.1"/>
    </source>
</evidence>
<dbReference type="RefSeq" id="XP_014758066.1">
    <property type="nucleotide sequence ID" value="XM_014902580.2"/>
</dbReference>
<dbReference type="KEGG" id="bdi:106866778"/>
<keyword evidence="4" id="KW-1185">Reference proteome</keyword>
<evidence type="ECO:0000256" key="1">
    <source>
        <dbReference type="SAM" id="MobiDB-lite"/>
    </source>
</evidence>
<dbReference type="EnsemblPlants" id="PNT63056">
    <property type="protein sequence ID" value="PNT63056"/>
    <property type="gene ID" value="BRADI_4g10961v3"/>
</dbReference>
<dbReference type="Gramene" id="KQJ87411">
    <property type="protein sequence ID" value="KQJ87411"/>
    <property type="gene ID" value="BRADI_4g10961v3"/>
</dbReference>
<dbReference type="SUPFAM" id="SSF49599">
    <property type="entry name" value="TRAF domain-like"/>
    <property type="match status" value="1"/>
</dbReference>
<dbReference type="EMBL" id="CM000883">
    <property type="protein sequence ID" value="KQJ87411.1"/>
    <property type="molecule type" value="Genomic_DNA"/>
</dbReference>
<feature type="region of interest" description="Disordered" evidence="1">
    <location>
        <begin position="1"/>
        <end position="56"/>
    </location>
</feature>
<dbReference type="EMBL" id="CM000883">
    <property type="protein sequence ID" value="PNT63056.1"/>
    <property type="molecule type" value="Genomic_DNA"/>
</dbReference>
<dbReference type="STRING" id="15368.A0A0Q3HG74"/>